<proteinExistence type="predicted"/>
<evidence type="ECO:0000256" key="1">
    <source>
        <dbReference type="SAM" id="MobiDB-lite"/>
    </source>
</evidence>
<reference evidence="2" key="1">
    <citation type="journal article" date="2021" name="Microb. Physiol.">
        <title>Proteogenomic Insights into the Physiology of Marine, Sulfate-Reducing, Filamentous Desulfonema limicola and Desulfonema magnum.</title>
        <authorList>
            <person name="Schnaars V."/>
            <person name="Wohlbrand L."/>
            <person name="Scheve S."/>
            <person name="Hinrichs C."/>
            <person name="Reinhardt R."/>
            <person name="Rabus R."/>
        </authorList>
    </citation>
    <scope>NUCLEOTIDE SEQUENCE</scope>
    <source>
        <strain evidence="2">4be13</strain>
    </source>
</reference>
<keyword evidence="3" id="KW-1185">Reference proteome</keyword>
<dbReference type="KEGG" id="dmm:dnm_003150"/>
<name>A0A975BFA7_9BACT</name>
<dbReference type="EMBL" id="CP061800">
    <property type="protein sequence ID" value="QTA84321.1"/>
    <property type="molecule type" value="Genomic_DNA"/>
</dbReference>
<protein>
    <submittedName>
        <fullName evidence="2">Uncharacterized protein</fullName>
    </submittedName>
</protein>
<dbReference type="AlphaFoldDB" id="A0A975BFA7"/>
<feature type="region of interest" description="Disordered" evidence="1">
    <location>
        <begin position="1"/>
        <end position="21"/>
    </location>
</feature>
<sequence length="42" mass="4860">MAQESREVIANPPKSSNKKGRRVSLFRLASESREFPKAFFYV</sequence>
<accession>A0A975BFA7</accession>
<organism evidence="2 3">
    <name type="scientific">Desulfonema magnum</name>
    <dbReference type="NCBI Taxonomy" id="45655"/>
    <lineage>
        <taxon>Bacteria</taxon>
        <taxon>Pseudomonadati</taxon>
        <taxon>Thermodesulfobacteriota</taxon>
        <taxon>Desulfobacteria</taxon>
        <taxon>Desulfobacterales</taxon>
        <taxon>Desulfococcaceae</taxon>
        <taxon>Desulfonema</taxon>
    </lineage>
</organism>
<evidence type="ECO:0000313" key="2">
    <source>
        <dbReference type="EMBL" id="QTA84321.1"/>
    </source>
</evidence>
<evidence type="ECO:0000313" key="3">
    <source>
        <dbReference type="Proteomes" id="UP000663722"/>
    </source>
</evidence>
<gene>
    <name evidence="2" type="ORF">dnm_003150</name>
</gene>
<dbReference type="Proteomes" id="UP000663722">
    <property type="component" value="Chromosome"/>
</dbReference>